<evidence type="ECO:0000313" key="11">
    <source>
        <dbReference type="EMBL" id="KAJ4797669.1"/>
    </source>
</evidence>
<dbReference type="EMBL" id="JAMFTS010000002">
    <property type="protein sequence ID" value="KAJ4797669.1"/>
    <property type="molecule type" value="Genomic_DNA"/>
</dbReference>
<dbReference type="Gene3D" id="2.60.120.330">
    <property type="entry name" value="B-lactam Antibiotic, Isopenicillin N Synthase, Chain"/>
    <property type="match status" value="1"/>
</dbReference>
<feature type="domain" description="Fe2OG dioxygenase" evidence="10">
    <location>
        <begin position="176"/>
        <end position="278"/>
    </location>
</feature>
<dbReference type="InterPro" id="IPR027443">
    <property type="entry name" value="IPNS-like_sf"/>
</dbReference>
<keyword evidence="4 9" id="KW-0560">Oxidoreductase</keyword>
<dbReference type="GO" id="GO:0046872">
    <property type="term" value="F:metal ion binding"/>
    <property type="evidence" value="ECO:0007669"/>
    <property type="project" value="UniProtKB-KW"/>
</dbReference>
<evidence type="ECO:0000256" key="7">
    <source>
        <dbReference type="ARBA" id="ARBA00061282"/>
    </source>
</evidence>
<reference evidence="11" key="1">
    <citation type="submission" date="2022-08" db="EMBL/GenBank/DDBJ databases">
        <authorList>
            <person name="Marques A."/>
        </authorList>
    </citation>
    <scope>NUCLEOTIDE SEQUENCE</scope>
    <source>
        <strain evidence="11">RhyPub2mFocal</strain>
        <tissue evidence="11">Leaves</tissue>
    </source>
</reference>
<dbReference type="InterPro" id="IPR026992">
    <property type="entry name" value="DIOX_N"/>
</dbReference>
<evidence type="ECO:0000259" key="10">
    <source>
        <dbReference type="PROSITE" id="PS51471"/>
    </source>
</evidence>
<keyword evidence="12" id="KW-1185">Reference proteome</keyword>
<comment type="cofactor">
    <cofactor evidence="1">
        <name>L-ascorbate</name>
        <dbReference type="ChEBI" id="CHEBI:38290"/>
    </cofactor>
</comment>
<comment type="catalytic activity">
    <reaction evidence="6">
        <text>gibberellin A1 + 2-oxoglutarate + O2 = gibberellin A8 + succinate + CO2</text>
        <dbReference type="Rhea" id="RHEA:15005"/>
        <dbReference type="ChEBI" id="CHEBI:15379"/>
        <dbReference type="ChEBI" id="CHEBI:16526"/>
        <dbReference type="ChEBI" id="CHEBI:16810"/>
        <dbReference type="ChEBI" id="CHEBI:30031"/>
        <dbReference type="ChEBI" id="CHEBI:58524"/>
        <dbReference type="ChEBI" id="CHEBI:58594"/>
        <dbReference type="EC" id="1.14.11.13"/>
    </reaction>
</comment>
<keyword evidence="3" id="KW-0223">Dioxygenase</keyword>
<keyword evidence="5 9" id="KW-0408">Iron</keyword>
<dbReference type="EC" id="1.14.11.13" evidence="8"/>
<dbReference type="InterPro" id="IPR044861">
    <property type="entry name" value="IPNS-like_FE2OG_OXY"/>
</dbReference>
<dbReference type="SUPFAM" id="SSF51197">
    <property type="entry name" value="Clavaminate synthase-like"/>
    <property type="match status" value="1"/>
</dbReference>
<gene>
    <name evidence="11" type="ORF">LUZ62_048915</name>
</gene>
<dbReference type="Pfam" id="PF03171">
    <property type="entry name" value="2OG-FeII_Oxy"/>
    <property type="match status" value="1"/>
</dbReference>
<dbReference type="Pfam" id="PF14226">
    <property type="entry name" value="DIOX_N"/>
    <property type="match status" value="1"/>
</dbReference>
<comment type="similarity">
    <text evidence="7">Belongs to the iron/ascorbate-dependent oxidoreductase family. GA2OX subfamily.</text>
</comment>
<accession>A0AAV8FXR7</accession>
<dbReference type="Proteomes" id="UP001140206">
    <property type="component" value="Chromosome 2"/>
</dbReference>
<dbReference type="GO" id="GO:0045543">
    <property type="term" value="F:gibberellin 2-beta-dioxygenase activity"/>
    <property type="evidence" value="ECO:0007669"/>
    <property type="project" value="UniProtKB-EC"/>
</dbReference>
<organism evidence="11 12">
    <name type="scientific">Rhynchospora pubera</name>
    <dbReference type="NCBI Taxonomy" id="906938"/>
    <lineage>
        <taxon>Eukaryota</taxon>
        <taxon>Viridiplantae</taxon>
        <taxon>Streptophyta</taxon>
        <taxon>Embryophyta</taxon>
        <taxon>Tracheophyta</taxon>
        <taxon>Spermatophyta</taxon>
        <taxon>Magnoliopsida</taxon>
        <taxon>Liliopsida</taxon>
        <taxon>Poales</taxon>
        <taxon>Cyperaceae</taxon>
        <taxon>Cyperoideae</taxon>
        <taxon>Rhynchosporeae</taxon>
        <taxon>Rhynchospora</taxon>
    </lineage>
</organism>
<keyword evidence="2 9" id="KW-0479">Metal-binding</keyword>
<evidence type="ECO:0000256" key="6">
    <source>
        <dbReference type="ARBA" id="ARBA00052204"/>
    </source>
</evidence>
<proteinExistence type="inferred from homology"/>
<name>A0AAV8FXR7_9POAL</name>
<evidence type="ECO:0000256" key="3">
    <source>
        <dbReference type="ARBA" id="ARBA00022964"/>
    </source>
</evidence>
<evidence type="ECO:0000256" key="1">
    <source>
        <dbReference type="ARBA" id="ARBA00001961"/>
    </source>
</evidence>
<evidence type="ECO:0000256" key="4">
    <source>
        <dbReference type="ARBA" id="ARBA00023002"/>
    </source>
</evidence>
<evidence type="ECO:0000256" key="8">
    <source>
        <dbReference type="ARBA" id="ARBA00066708"/>
    </source>
</evidence>
<dbReference type="InterPro" id="IPR050231">
    <property type="entry name" value="Iron_ascorbate_oxido_reductase"/>
</dbReference>
<comment type="caution">
    <text evidence="11">The sequence shown here is derived from an EMBL/GenBank/DDBJ whole genome shotgun (WGS) entry which is preliminary data.</text>
</comment>
<evidence type="ECO:0000256" key="9">
    <source>
        <dbReference type="RuleBase" id="RU003682"/>
    </source>
</evidence>
<evidence type="ECO:0000313" key="12">
    <source>
        <dbReference type="Proteomes" id="UP001140206"/>
    </source>
</evidence>
<evidence type="ECO:0000256" key="2">
    <source>
        <dbReference type="ARBA" id="ARBA00022723"/>
    </source>
</evidence>
<dbReference type="PROSITE" id="PS51471">
    <property type="entry name" value="FE2OG_OXY"/>
    <property type="match status" value="1"/>
</dbReference>
<sequence>MVVLTNPSLDQIPLLKSAKQIPHISYVPTIDLSKPEPALSIVNACKSFGLFKVTHHGVDMELVERLEEGAREFFSLAQSKKERWAAAKAPMGYGNKCIGLNGDMGWLEYLLFAIKNSAVDQVSMPGFEVSSRMFCSALNEYITAMRDLASQILQQIANGLQIQTEDVFSSLIENEESDQILRLNHYPPCPRLKSGVTGFGEHTDPQLISILRSNSVGGLQFALKDGRWVSAPPDPNSFFVIVGDSLQVLTNGRFKSVKHRVVAPEHSSRLSMIFFAGPPLSQRITPLPELMQEGEESMYREFTWGEYKKAAYKTRLADYRLGHFEKATYNQIMNRDCSLQ</sequence>
<evidence type="ECO:0000256" key="5">
    <source>
        <dbReference type="ARBA" id="ARBA00023004"/>
    </source>
</evidence>
<protein>
    <recommendedName>
        <fullName evidence="8">gibberellin 2beta-dioxygenase</fullName>
        <ecNumber evidence="8">1.14.11.13</ecNumber>
    </recommendedName>
</protein>
<dbReference type="PANTHER" id="PTHR47990">
    <property type="entry name" value="2-OXOGLUTARATE (2OG) AND FE(II)-DEPENDENT OXYGENASE SUPERFAMILY PROTEIN-RELATED"/>
    <property type="match status" value="1"/>
</dbReference>
<dbReference type="AlphaFoldDB" id="A0AAV8FXR7"/>
<dbReference type="InterPro" id="IPR005123">
    <property type="entry name" value="Oxoglu/Fe-dep_dioxygenase_dom"/>
</dbReference>
<dbReference type="FunFam" id="2.60.120.330:FF:000014">
    <property type="entry name" value="Gibberellin 2-beta-dioxygenase 1"/>
    <property type="match status" value="1"/>
</dbReference>